<dbReference type="InterPro" id="IPR000212">
    <property type="entry name" value="DNA_helicase_UvrD/REP"/>
</dbReference>
<dbReference type="GO" id="GO:0016887">
    <property type="term" value="F:ATP hydrolysis activity"/>
    <property type="evidence" value="ECO:0007669"/>
    <property type="project" value="RHEA"/>
</dbReference>
<keyword evidence="1 9" id="KW-0547">Nucleotide-binding</keyword>
<dbReference type="PATRIC" id="fig|178900.6.peg.3199"/>
<comment type="catalytic activity">
    <reaction evidence="6">
        <text>Couples ATP hydrolysis with the unwinding of duplex DNA by translocating in the 3'-5' direction.</text>
        <dbReference type="EC" id="5.6.2.4"/>
    </reaction>
</comment>
<proteinExistence type="predicted"/>
<evidence type="ECO:0000259" key="10">
    <source>
        <dbReference type="PROSITE" id="PS51198"/>
    </source>
</evidence>
<dbReference type="Pfam" id="PF00580">
    <property type="entry name" value="UvrD-helicase"/>
    <property type="match status" value="1"/>
</dbReference>
<organism evidence="11 12">
    <name type="scientific">Acetobacter cerevisiae</name>
    <dbReference type="NCBI Taxonomy" id="178900"/>
    <lineage>
        <taxon>Bacteria</taxon>
        <taxon>Pseudomonadati</taxon>
        <taxon>Pseudomonadota</taxon>
        <taxon>Alphaproteobacteria</taxon>
        <taxon>Acetobacterales</taxon>
        <taxon>Acetobacteraceae</taxon>
        <taxon>Acetobacter</taxon>
    </lineage>
</organism>
<dbReference type="AlphaFoldDB" id="A0A149URI2"/>
<keyword evidence="2 9" id="KW-0378">Hydrolase</keyword>
<dbReference type="InterPro" id="IPR014017">
    <property type="entry name" value="DNA_helicase_UvrD-like_C"/>
</dbReference>
<evidence type="ECO:0000256" key="5">
    <source>
        <dbReference type="ARBA" id="ARBA00023235"/>
    </source>
</evidence>
<name>A0A149URI2_9PROT</name>
<dbReference type="RefSeq" id="WP_062144468.1">
    <property type="nucleotide sequence ID" value="NZ_LHZY01000076.1"/>
</dbReference>
<gene>
    <name evidence="11" type="ORF">AD952_13185</name>
</gene>
<dbReference type="Proteomes" id="UP000075312">
    <property type="component" value="Unassembled WGS sequence"/>
</dbReference>
<dbReference type="InterPro" id="IPR027417">
    <property type="entry name" value="P-loop_NTPase"/>
</dbReference>
<dbReference type="PANTHER" id="PTHR11070">
    <property type="entry name" value="UVRD / RECB / PCRA DNA HELICASE FAMILY MEMBER"/>
    <property type="match status" value="1"/>
</dbReference>
<evidence type="ECO:0000313" key="11">
    <source>
        <dbReference type="EMBL" id="KXV70346.1"/>
    </source>
</evidence>
<evidence type="ECO:0000256" key="6">
    <source>
        <dbReference type="ARBA" id="ARBA00034617"/>
    </source>
</evidence>
<dbReference type="GO" id="GO:0000725">
    <property type="term" value="P:recombinational repair"/>
    <property type="evidence" value="ECO:0007669"/>
    <property type="project" value="TreeGrafter"/>
</dbReference>
<dbReference type="GO" id="GO:0043138">
    <property type="term" value="F:3'-5' DNA helicase activity"/>
    <property type="evidence" value="ECO:0007669"/>
    <property type="project" value="UniProtKB-EC"/>
</dbReference>
<dbReference type="Gene3D" id="3.40.50.300">
    <property type="entry name" value="P-loop containing nucleotide triphosphate hydrolases"/>
    <property type="match status" value="2"/>
</dbReference>
<accession>A0A149URI2</accession>
<keyword evidence="3 9" id="KW-0347">Helicase</keyword>
<dbReference type="Pfam" id="PF13361">
    <property type="entry name" value="UvrD_C"/>
    <property type="match status" value="1"/>
</dbReference>
<keyword evidence="4 9" id="KW-0067">ATP-binding</keyword>
<evidence type="ECO:0000256" key="4">
    <source>
        <dbReference type="ARBA" id="ARBA00022840"/>
    </source>
</evidence>
<keyword evidence="5" id="KW-0413">Isomerase</keyword>
<evidence type="ECO:0000256" key="8">
    <source>
        <dbReference type="ARBA" id="ARBA00048988"/>
    </source>
</evidence>
<evidence type="ECO:0000256" key="1">
    <source>
        <dbReference type="ARBA" id="ARBA00022741"/>
    </source>
</evidence>
<feature type="domain" description="UvrD-like helicase ATP-binding" evidence="10">
    <location>
        <begin position="42"/>
        <end position="306"/>
    </location>
</feature>
<dbReference type="InterPro" id="IPR014016">
    <property type="entry name" value="UvrD-like_ATP-bd"/>
</dbReference>
<comment type="caution">
    <text evidence="11">The sequence shown here is derived from an EMBL/GenBank/DDBJ whole genome shotgun (WGS) entry which is preliminary data.</text>
</comment>
<comment type="catalytic activity">
    <reaction evidence="8">
        <text>ATP + H2O = ADP + phosphate + H(+)</text>
        <dbReference type="Rhea" id="RHEA:13065"/>
        <dbReference type="ChEBI" id="CHEBI:15377"/>
        <dbReference type="ChEBI" id="CHEBI:15378"/>
        <dbReference type="ChEBI" id="CHEBI:30616"/>
        <dbReference type="ChEBI" id="CHEBI:43474"/>
        <dbReference type="ChEBI" id="CHEBI:456216"/>
        <dbReference type="EC" id="5.6.2.4"/>
    </reaction>
</comment>
<protein>
    <recommendedName>
        <fullName evidence="7">DNA 3'-5' helicase</fullName>
        <ecNumber evidence="7">5.6.2.4</ecNumber>
    </recommendedName>
</protein>
<dbReference type="GO" id="GO:0005524">
    <property type="term" value="F:ATP binding"/>
    <property type="evidence" value="ECO:0007669"/>
    <property type="project" value="UniProtKB-UniRule"/>
</dbReference>
<evidence type="ECO:0000256" key="7">
    <source>
        <dbReference type="ARBA" id="ARBA00034808"/>
    </source>
</evidence>
<feature type="binding site" evidence="9">
    <location>
        <begin position="63"/>
        <end position="70"/>
    </location>
    <ligand>
        <name>ATP</name>
        <dbReference type="ChEBI" id="CHEBI:30616"/>
    </ligand>
</feature>
<dbReference type="GO" id="GO:0003677">
    <property type="term" value="F:DNA binding"/>
    <property type="evidence" value="ECO:0007669"/>
    <property type="project" value="InterPro"/>
</dbReference>
<evidence type="ECO:0000256" key="2">
    <source>
        <dbReference type="ARBA" id="ARBA00022801"/>
    </source>
</evidence>
<dbReference type="EC" id="5.6.2.4" evidence="7"/>
<sequence length="543" mass="61159">MPAKPGWSENGFLRRAAYLRTKKCAIRAPPLTDEGQKSAMIAITPEQTAILDTPPTASFRVIAGAGCGKTSTLEWFSKTWTRHRGLYLAFNTAIAKEARARFSNQIEARTANSYAYRILNIGQLNRKVQGRYLVRDIWRLEKVLGMKSGGAADAVLKTLSNFLISEGSKITATHCPEPDSGRNREIRLFVAQAYKYLAALEKHDFPITHDLYLKKFEREQKITGYDYIMVDEAQDLNPVLISILKKSGLPIVAVGDPNQSIYAFRGAVDAISDLEGPCLPLTRSWRFGEPLARMANAILGHHSRKPTHSLHGNPAVKSRVMLHKKGLKPEHNTLVLARTNARLFEGLADSTRPFHVLGGVNDMVQEILAAYSLYQRQFQPSLKPQGAALEYGTWRELENAAEGRDGDPVAKRLFGIVDKHKETLDKKIHTIQTLYRDDPDEVSLVCSTAHKAKGREFDAVIMLDDFLSPEEWSRRRTQFQDRARKTEQEHGPLSPRLKARLKRDLDNCDQEINLLYVACTRARLTLSLPEGLFEFWRGVSVKV</sequence>
<dbReference type="PANTHER" id="PTHR11070:SF30">
    <property type="entry name" value="F-BOX DNA HELICASE 1"/>
    <property type="match status" value="1"/>
</dbReference>
<reference evidence="11 12" key="1">
    <citation type="submission" date="2015-06" db="EMBL/GenBank/DDBJ databases">
        <title>Improved classification and identification of acetic acid bacteria using matrix-assisted laser desorption/ionization time-of-flight mass spectrometry; Gluconobacter nephelii and Gluconobacter uchimurae are later heterotypic synonyms of Gluconobacter japonicus and Gluconobacter oxydans, respectively.</title>
        <authorList>
            <person name="Li L."/>
            <person name="Cleenwerck I."/>
            <person name="De Vuyst L."/>
            <person name="Vandamme P."/>
        </authorList>
    </citation>
    <scope>NUCLEOTIDE SEQUENCE [LARGE SCALE GENOMIC DNA]</scope>
    <source>
        <strain evidence="11 12">LMG 1608</strain>
    </source>
</reference>
<evidence type="ECO:0000313" key="12">
    <source>
        <dbReference type="Proteomes" id="UP000075312"/>
    </source>
</evidence>
<evidence type="ECO:0000256" key="3">
    <source>
        <dbReference type="ARBA" id="ARBA00022806"/>
    </source>
</evidence>
<dbReference type="EMBL" id="LHZY01000076">
    <property type="protein sequence ID" value="KXV70346.1"/>
    <property type="molecule type" value="Genomic_DNA"/>
</dbReference>
<dbReference type="PROSITE" id="PS51198">
    <property type="entry name" value="UVRD_HELICASE_ATP_BIND"/>
    <property type="match status" value="1"/>
</dbReference>
<dbReference type="SUPFAM" id="SSF52540">
    <property type="entry name" value="P-loop containing nucleoside triphosphate hydrolases"/>
    <property type="match status" value="1"/>
</dbReference>
<evidence type="ECO:0000256" key="9">
    <source>
        <dbReference type="PROSITE-ProRule" id="PRU00560"/>
    </source>
</evidence>